<evidence type="ECO:0000256" key="2">
    <source>
        <dbReference type="ARBA" id="ARBA00023002"/>
    </source>
</evidence>
<organism evidence="5 6">
    <name type="scientific">Amycolatopsis methanolica 239</name>
    <dbReference type="NCBI Taxonomy" id="1068978"/>
    <lineage>
        <taxon>Bacteria</taxon>
        <taxon>Bacillati</taxon>
        <taxon>Actinomycetota</taxon>
        <taxon>Actinomycetes</taxon>
        <taxon>Pseudonocardiales</taxon>
        <taxon>Pseudonocardiaceae</taxon>
        <taxon>Amycolatopsis</taxon>
        <taxon>Amycolatopsis methanolica group</taxon>
    </lineage>
</organism>
<dbReference type="InterPro" id="IPR013149">
    <property type="entry name" value="ADH-like_C"/>
</dbReference>
<dbReference type="eggNOG" id="COG1063">
    <property type="taxonomic scope" value="Bacteria"/>
</dbReference>
<gene>
    <name evidence="5" type="primary">adh</name>
    <name evidence="5" type="ORF">AMETH_4654</name>
</gene>
<name>A0A076N0X4_AMYME</name>
<dbReference type="Pfam" id="PF08240">
    <property type="entry name" value="ADH_N"/>
    <property type="match status" value="1"/>
</dbReference>
<reference evidence="5 6" key="1">
    <citation type="submission" date="2014-07" db="EMBL/GenBank/DDBJ databases">
        <title>Whole Genome Sequence of the Amycolatopsis methanolica 239.</title>
        <authorList>
            <person name="Tang B."/>
        </authorList>
    </citation>
    <scope>NUCLEOTIDE SEQUENCE [LARGE SCALE GENOMIC DNA]</scope>
    <source>
        <strain evidence="5 6">239</strain>
    </source>
</reference>
<evidence type="ECO:0000259" key="4">
    <source>
        <dbReference type="Pfam" id="PF08240"/>
    </source>
</evidence>
<dbReference type="Gene3D" id="3.90.180.10">
    <property type="entry name" value="Medium-chain alcohol dehydrogenases, catalytic domain"/>
    <property type="match status" value="1"/>
</dbReference>
<dbReference type="SUPFAM" id="SSF51735">
    <property type="entry name" value="NAD(P)-binding Rossmann-fold domains"/>
    <property type="match status" value="1"/>
</dbReference>
<dbReference type="EMBL" id="CP009110">
    <property type="protein sequence ID" value="AIJ24746.1"/>
    <property type="molecule type" value="Genomic_DNA"/>
</dbReference>
<dbReference type="HOGENOM" id="CLU_026673_11_0_11"/>
<feature type="domain" description="Alcohol dehydrogenase-like C-terminal" evidence="3">
    <location>
        <begin position="177"/>
        <end position="305"/>
    </location>
</feature>
<dbReference type="InterPro" id="IPR013154">
    <property type="entry name" value="ADH-like_N"/>
</dbReference>
<dbReference type="PANTHER" id="PTHR43401">
    <property type="entry name" value="L-THREONINE 3-DEHYDROGENASE"/>
    <property type="match status" value="1"/>
</dbReference>
<comment type="cofactor">
    <cofactor evidence="1">
        <name>Zn(2+)</name>
        <dbReference type="ChEBI" id="CHEBI:29105"/>
    </cofactor>
</comment>
<dbReference type="OrthoDB" id="3987021at2"/>
<feature type="domain" description="Alcohol dehydrogenase-like N-terminal" evidence="4">
    <location>
        <begin position="24"/>
        <end position="130"/>
    </location>
</feature>
<dbReference type="InterPro" id="IPR050129">
    <property type="entry name" value="Zn_alcohol_dh"/>
</dbReference>
<dbReference type="STRING" id="1068978.AMETH_4654"/>
<evidence type="ECO:0000313" key="5">
    <source>
        <dbReference type="EMBL" id="AIJ24746.1"/>
    </source>
</evidence>
<evidence type="ECO:0000256" key="1">
    <source>
        <dbReference type="ARBA" id="ARBA00001947"/>
    </source>
</evidence>
<dbReference type="RefSeq" id="WP_017983578.1">
    <property type="nucleotide sequence ID" value="NZ_AQUL01000001.1"/>
</dbReference>
<keyword evidence="2" id="KW-0560">Oxidoreductase</keyword>
<dbReference type="Gene3D" id="3.40.50.720">
    <property type="entry name" value="NAD(P)-binding Rossmann-like Domain"/>
    <property type="match status" value="1"/>
</dbReference>
<dbReference type="InterPro" id="IPR036291">
    <property type="entry name" value="NAD(P)-bd_dom_sf"/>
</dbReference>
<evidence type="ECO:0000313" key="6">
    <source>
        <dbReference type="Proteomes" id="UP000062973"/>
    </source>
</evidence>
<protein>
    <submittedName>
        <fullName evidence="5">Tdh</fullName>
    </submittedName>
</protein>
<evidence type="ECO:0000259" key="3">
    <source>
        <dbReference type="Pfam" id="PF00107"/>
    </source>
</evidence>
<dbReference type="SUPFAM" id="SSF50129">
    <property type="entry name" value="GroES-like"/>
    <property type="match status" value="1"/>
</dbReference>
<accession>A0A076N0X4</accession>
<dbReference type="PATRIC" id="fig|1068978.7.peg.5002"/>
<keyword evidence="6" id="KW-1185">Reference proteome</keyword>
<dbReference type="InterPro" id="IPR011032">
    <property type="entry name" value="GroES-like_sf"/>
</dbReference>
<dbReference type="Pfam" id="PF00107">
    <property type="entry name" value="ADH_zinc_N"/>
    <property type="match status" value="1"/>
</dbReference>
<dbReference type="AlphaFoldDB" id="A0A076N0X4"/>
<dbReference type="PANTHER" id="PTHR43401:SF2">
    <property type="entry name" value="L-THREONINE 3-DEHYDROGENASE"/>
    <property type="match status" value="1"/>
</dbReference>
<dbReference type="KEGG" id="amq:AMETH_4654"/>
<proteinExistence type="predicted"/>
<sequence>MKQAVLHAPLDLKVVETDIPALDDGDLLLRVESALVCGTDVRIYEGRKKRNVTYPTVMGHEFSATVADSAGPLPDGLSIGDLVCVYPLLPCGHCVACSREHPNLCRNRIAFGYQLPGGFSQFVRVPAAAVRAGNVVAVNGISPAAAAIIEPLACAYNGQRLASAQGASTMLVSGCGPLGLMHIRLARQLGAQRIVAVDPIRERRALAEVSGADLALSPGPGAADRILDWTEGAGVDVLVMAVGRTDAVHPYLGVLAPGARVSVFAGFSGEGTNLEIPANDVHYNEWTFVGASSSRLGDFQAVAGLVRSGALHVEDLVGTQLPIDAVTDALHLAASGRDLRVGVAPWG</sequence>
<dbReference type="Proteomes" id="UP000062973">
    <property type="component" value="Chromosome"/>
</dbReference>
<dbReference type="GO" id="GO:0016491">
    <property type="term" value="F:oxidoreductase activity"/>
    <property type="evidence" value="ECO:0007669"/>
    <property type="project" value="UniProtKB-KW"/>
</dbReference>